<keyword evidence="5" id="KW-0808">Transferase</keyword>
<dbReference type="PROSITE" id="PS51219">
    <property type="entry name" value="DPCK"/>
    <property type="match status" value="1"/>
</dbReference>
<evidence type="ECO:0000313" key="8">
    <source>
        <dbReference type="Proteomes" id="UP000020766"/>
    </source>
</evidence>
<dbReference type="CDD" id="cd02022">
    <property type="entry name" value="DPCK"/>
    <property type="match status" value="1"/>
</dbReference>
<comment type="subcellular location">
    <subcellularLocation>
        <location evidence="5">Cytoplasm</location>
    </subcellularLocation>
</comment>
<comment type="caution">
    <text evidence="7">The sequence shown here is derived from an EMBL/GenBank/DDBJ whole genome shotgun (WGS) entry which is preliminary data.</text>
</comment>
<dbReference type="PANTHER" id="PTHR10695:SF46">
    <property type="entry name" value="BIFUNCTIONAL COENZYME A SYNTHASE-RELATED"/>
    <property type="match status" value="1"/>
</dbReference>
<keyword evidence="2 5" id="KW-0547">Nucleotide-binding</keyword>
<comment type="catalytic activity">
    <reaction evidence="5">
        <text>3'-dephospho-CoA + ATP = ADP + CoA + H(+)</text>
        <dbReference type="Rhea" id="RHEA:18245"/>
        <dbReference type="ChEBI" id="CHEBI:15378"/>
        <dbReference type="ChEBI" id="CHEBI:30616"/>
        <dbReference type="ChEBI" id="CHEBI:57287"/>
        <dbReference type="ChEBI" id="CHEBI:57328"/>
        <dbReference type="ChEBI" id="CHEBI:456216"/>
        <dbReference type="EC" id="2.7.1.24"/>
    </reaction>
</comment>
<keyword evidence="8" id="KW-1185">Reference proteome</keyword>
<dbReference type="SUPFAM" id="SSF52540">
    <property type="entry name" value="P-loop containing nucleoside triphosphate hydrolases"/>
    <property type="match status" value="1"/>
</dbReference>
<dbReference type="PATRIC" id="fig|1457173.3.peg.896"/>
<dbReference type="GO" id="GO:0015937">
    <property type="term" value="P:coenzyme A biosynthetic process"/>
    <property type="evidence" value="ECO:0007669"/>
    <property type="project" value="UniProtKB-UniRule"/>
</dbReference>
<dbReference type="GO" id="GO:0004140">
    <property type="term" value="F:dephospho-CoA kinase activity"/>
    <property type="evidence" value="ECO:0007669"/>
    <property type="project" value="UniProtKB-UniRule"/>
</dbReference>
<dbReference type="Pfam" id="PF01121">
    <property type="entry name" value="CoaE"/>
    <property type="match status" value="1"/>
</dbReference>
<dbReference type="Gene3D" id="3.40.50.300">
    <property type="entry name" value="P-loop containing nucleotide triphosphate hydrolases"/>
    <property type="match status" value="1"/>
</dbReference>
<dbReference type="EC" id="2.7.1.24" evidence="5 6"/>
<dbReference type="InterPro" id="IPR027417">
    <property type="entry name" value="P-loop_NTPase"/>
</dbReference>
<keyword evidence="5" id="KW-0963">Cytoplasm</keyword>
<dbReference type="STRING" id="225991.MA05_16410"/>
<evidence type="ECO:0000256" key="1">
    <source>
        <dbReference type="ARBA" id="ARBA00009018"/>
    </source>
</evidence>
<reference evidence="7 8" key="1">
    <citation type="submission" date="2014-01" db="EMBL/GenBank/DDBJ databases">
        <title>Interspecies Systems Biology Uncovers Metabolites Affecting C. elegans Gene Expression and Life History Traits.</title>
        <authorList>
            <person name="Watson E."/>
            <person name="Macneil L.T."/>
            <person name="Ritter A.D."/>
            <person name="Yilmaz L.S."/>
            <person name="Rosebrock A.P."/>
            <person name="Caudy A.A."/>
            <person name="Walhout A.J."/>
        </authorList>
    </citation>
    <scope>NUCLEOTIDE SEQUENCE [LARGE SCALE GENOMIC DNA]</scope>
    <source>
        <strain evidence="7 8">DA1877</strain>
    </source>
</reference>
<keyword evidence="5 7" id="KW-0418">Kinase</keyword>
<dbReference type="HAMAP" id="MF_00376">
    <property type="entry name" value="Dephospho_CoA_kinase"/>
    <property type="match status" value="1"/>
</dbReference>
<evidence type="ECO:0000256" key="6">
    <source>
        <dbReference type="NCBIfam" id="TIGR00152"/>
    </source>
</evidence>
<proteinExistence type="inferred from homology"/>
<dbReference type="GO" id="GO:0005524">
    <property type="term" value="F:ATP binding"/>
    <property type="evidence" value="ECO:0007669"/>
    <property type="project" value="UniProtKB-UniRule"/>
</dbReference>
<evidence type="ECO:0000256" key="2">
    <source>
        <dbReference type="ARBA" id="ARBA00022741"/>
    </source>
</evidence>
<dbReference type="PANTHER" id="PTHR10695">
    <property type="entry name" value="DEPHOSPHO-COA KINASE-RELATED"/>
    <property type="match status" value="1"/>
</dbReference>
<dbReference type="GO" id="GO:0005737">
    <property type="term" value="C:cytoplasm"/>
    <property type="evidence" value="ECO:0007669"/>
    <property type="project" value="UniProtKB-SubCell"/>
</dbReference>
<comment type="pathway">
    <text evidence="5">Cofactor biosynthesis; coenzyme A biosynthesis; CoA from (R)-pantothenate: step 5/5.</text>
</comment>
<feature type="binding site" evidence="5">
    <location>
        <begin position="14"/>
        <end position="19"/>
    </location>
    <ligand>
        <name>ATP</name>
        <dbReference type="ChEBI" id="CHEBI:30616"/>
    </ligand>
</feature>
<protein>
    <recommendedName>
        <fullName evidence="5 6">Dephospho-CoA kinase</fullName>
        <ecNumber evidence="5 6">2.7.1.24</ecNumber>
    </recommendedName>
    <alternativeName>
        <fullName evidence="5">Dephosphocoenzyme A kinase</fullName>
    </alternativeName>
</protein>
<dbReference type="InterPro" id="IPR001977">
    <property type="entry name" value="Depp_CoAkinase"/>
</dbReference>
<dbReference type="NCBIfam" id="TIGR00152">
    <property type="entry name" value="dephospho-CoA kinase"/>
    <property type="match status" value="1"/>
</dbReference>
<dbReference type="RefSeq" id="WP_043379916.1">
    <property type="nucleotide sequence ID" value="NZ_JBOK01000004.1"/>
</dbReference>
<keyword evidence="3 5" id="KW-0067">ATP-binding</keyword>
<comment type="similarity">
    <text evidence="1 5">Belongs to the CoaE family.</text>
</comment>
<comment type="function">
    <text evidence="5">Catalyzes the phosphorylation of the 3'-hydroxyl group of dephosphocoenzyme A to form coenzyme A.</text>
</comment>
<dbReference type="UniPathway" id="UPA00241">
    <property type="reaction ID" value="UER00356"/>
</dbReference>
<dbReference type="Proteomes" id="UP000020766">
    <property type="component" value="Unassembled WGS sequence"/>
</dbReference>
<organism evidence="7 8">
    <name type="scientific">Comamonas aquatica DA1877</name>
    <dbReference type="NCBI Taxonomy" id="1457173"/>
    <lineage>
        <taxon>Bacteria</taxon>
        <taxon>Pseudomonadati</taxon>
        <taxon>Pseudomonadota</taxon>
        <taxon>Betaproteobacteria</taxon>
        <taxon>Burkholderiales</taxon>
        <taxon>Comamonadaceae</taxon>
        <taxon>Comamonas</taxon>
    </lineage>
</organism>
<sequence length="202" mass="21696">MQRAQRWGLTGGIGSGKSTVAQMLAAAGAVVIDADQIARSLTAAGGLALPQIEVEFGASAIDAQGALDRDFMRQLVFEDPGARQRLEAIVHPLVGSLTERQALQAEACGARWLVFDIPLLVESGRWRPQLDAVLVVDCEESTQVRRVTARNGLGPDAIARIMAAQATRAQRRAAADWVIYNDGLDLAALRQEVLSISAWLQL</sequence>
<evidence type="ECO:0000256" key="3">
    <source>
        <dbReference type="ARBA" id="ARBA00022840"/>
    </source>
</evidence>
<evidence type="ECO:0000256" key="5">
    <source>
        <dbReference type="HAMAP-Rule" id="MF_00376"/>
    </source>
</evidence>
<gene>
    <name evidence="5" type="primary">coaE</name>
    <name evidence="7" type="ORF">AX13_12855</name>
</gene>
<dbReference type="AlphaFoldDB" id="A0A014NNH6"/>
<name>A0A014NNH6_9BURK</name>
<dbReference type="EMBL" id="JBOK01000004">
    <property type="protein sequence ID" value="EXU81008.1"/>
    <property type="molecule type" value="Genomic_DNA"/>
</dbReference>
<evidence type="ECO:0000256" key="4">
    <source>
        <dbReference type="ARBA" id="ARBA00022993"/>
    </source>
</evidence>
<accession>A0A014NNH6</accession>
<keyword evidence="4 5" id="KW-0173">Coenzyme A biosynthesis</keyword>
<evidence type="ECO:0000313" key="7">
    <source>
        <dbReference type="EMBL" id="EXU81008.1"/>
    </source>
</evidence>